<dbReference type="InterPro" id="IPR023198">
    <property type="entry name" value="PGP-like_dom2"/>
</dbReference>
<evidence type="ECO:0000313" key="2">
    <source>
        <dbReference type="Proteomes" id="UP001652442"/>
    </source>
</evidence>
<name>A0ABT2TJR4_9FIRM</name>
<dbReference type="SFLD" id="SFLDS00003">
    <property type="entry name" value="Haloacid_Dehalogenase"/>
    <property type="match status" value="1"/>
</dbReference>
<dbReference type="Gene3D" id="1.10.150.240">
    <property type="entry name" value="Putative phosphatase, domain 2"/>
    <property type="match status" value="1"/>
</dbReference>
<dbReference type="Proteomes" id="UP001652442">
    <property type="component" value="Unassembled WGS sequence"/>
</dbReference>
<comment type="caution">
    <text evidence="1">The sequence shown here is derived from an EMBL/GenBank/DDBJ whole genome shotgun (WGS) entry which is preliminary data.</text>
</comment>
<proteinExistence type="predicted"/>
<dbReference type="SFLD" id="SFLDG01129">
    <property type="entry name" value="C1.5:_HAD__Beta-PGM__Phosphata"/>
    <property type="match status" value="1"/>
</dbReference>
<dbReference type="InterPro" id="IPR006439">
    <property type="entry name" value="HAD-SF_hydro_IA"/>
</dbReference>
<gene>
    <name evidence="1" type="ORF">OCV88_08355</name>
</gene>
<reference evidence="1 2" key="1">
    <citation type="journal article" date="2021" name="ISME Commun">
        <title>Automated analysis of genomic sequences facilitates high-throughput and comprehensive description of bacteria.</title>
        <authorList>
            <person name="Hitch T.C.A."/>
        </authorList>
    </citation>
    <scope>NUCLEOTIDE SEQUENCE [LARGE SCALE GENOMIC DNA]</scope>
    <source>
        <strain evidence="1 2">Sanger_109</strain>
    </source>
</reference>
<dbReference type="InterPro" id="IPR023214">
    <property type="entry name" value="HAD_sf"/>
</dbReference>
<dbReference type="PANTHER" id="PTHR18901">
    <property type="entry name" value="2-DEOXYGLUCOSE-6-PHOSPHATE PHOSPHATASE 2"/>
    <property type="match status" value="1"/>
</dbReference>
<dbReference type="CDD" id="cd07505">
    <property type="entry name" value="HAD_BPGM-like"/>
    <property type="match status" value="1"/>
</dbReference>
<dbReference type="Gene3D" id="3.40.50.1000">
    <property type="entry name" value="HAD superfamily/HAD-like"/>
    <property type="match status" value="1"/>
</dbReference>
<dbReference type="PANTHER" id="PTHR18901:SF38">
    <property type="entry name" value="PSEUDOURIDINE-5'-PHOSPHATASE"/>
    <property type="match status" value="1"/>
</dbReference>
<protein>
    <submittedName>
        <fullName evidence="1">HAD family phosphatase</fullName>
    </submittedName>
</protein>
<dbReference type="Pfam" id="PF13419">
    <property type="entry name" value="HAD_2"/>
    <property type="match status" value="1"/>
</dbReference>
<dbReference type="NCBIfam" id="TIGR01509">
    <property type="entry name" value="HAD-SF-IA-v3"/>
    <property type="match status" value="1"/>
</dbReference>
<evidence type="ECO:0000313" key="1">
    <source>
        <dbReference type="EMBL" id="MCU6762342.1"/>
    </source>
</evidence>
<sequence length="228" mass="25430">MNKTKAVVFDMDGVIFDTQKRYNACFREMGKRYGISDGKMEELILKTMGVNETESYQVVEELLGGTVSGKEFVTGMLDLFKAGVESEGLPLKPGVKELLSWLTEHGFLVGLASATDYERIVKYLTRAGLKQYFSFITGGDRVEHGKPAPDIYLQACENMGADPKETYGVEDSFQGIRAVYNAGMHVVMVPDSLEPTQEIENLLDFRFETLFGFLDYLKGAEPALSEEN</sequence>
<dbReference type="InterPro" id="IPR041492">
    <property type="entry name" value="HAD_2"/>
</dbReference>
<organism evidence="1 2">
    <name type="scientific">Brotonthovivens ammoniilytica</name>
    <dbReference type="NCBI Taxonomy" id="2981725"/>
    <lineage>
        <taxon>Bacteria</taxon>
        <taxon>Bacillati</taxon>
        <taxon>Bacillota</taxon>
        <taxon>Clostridia</taxon>
        <taxon>Lachnospirales</taxon>
        <taxon>Lachnospiraceae</taxon>
        <taxon>Brotonthovivens</taxon>
    </lineage>
</organism>
<keyword evidence="2" id="KW-1185">Reference proteome</keyword>
<dbReference type="SFLD" id="SFLDG01135">
    <property type="entry name" value="C1.5.6:_HAD__Beta-PGM__Phospha"/>
    <property type="match status" value="1"/>
</dbReference>
<dbReference type="EMBL" id="JAOQJQ010000003">
    <property type="protein sequence ID" value="MCU6762342.1"/>
    <property type="molecule type" value="Genomic_DNA"/>
</dbReference>
<dbReference type="RefSeq" id="WP_158425057.1">
    <property type="nucleotide sequence ID" value="NZ_JAOQJQ010000003.1"/>
</dbReference>
<dbReference type="SUPFAM" id="SSF56784">
    <property type="entry name" value="HAD-like"/>
    <property type="match status" value="1"/>
</dbReference>
<accession>A0ABT2TJR4</accession>
<dbReference type="InterPro" id="IPR036412">
    <property type="entry name" value="HAD-like_sf"/>
</dbReference>